<reference evidence="14" key="1">
    <citation type="journal article" date="2010" name="Genome Res.">
        <title>Population genomic sequencing of Coccidioides fungi reveals recent hybridization and transposon control.</title>
        <authorList>
            <person name="Neafsey D.E."/>
            <person name="Barker B.M."/>
            <person name="Sharpton T.J."/>
            <person name="Stajich J.E."/>
            <person name="Park D.J."/>
            <person name="Whiston E."/>
            <person name="Hung C.-Y."/>
            <person name="McMahan C."/>
            <person name="White J."/>
            <person name="Sykes S."/>
            <person name="Heiman D."/>
            <person name="Young S."/>
            <person name="Zeng Q."/>
            <person name="Abouelleil A."/>
            <person name="Aftuck L."/>
            <person name="Bessette D."/>
            <person name="Brown A."/>
            <person name="FitzGerald M."/>
            <person name="Lui A."/>
            <person name="Macdonald J.P."/>
            <person name="Priest M."/>
            <person name="Orbach M.J."/>
            <person name="Galgiani J.N."/>
            <person name="Kirkland T.N."/>
            <person name="Cole G.T."/>
            <person name="Birren B.W."/>
            <person name="Henn M.R."/>
            <person name="Taylor J.W."/>
            <person name="Rounsley S.D."/>
        </authorList>
    </citation>
    <scope>NUCLEOTIDE SEQUENCE [LARGE SCALE GENOMIC DNA]</scope>
    <source>
        <strain evidence="14">RMSCC 2394</strain>
    </source>
</reference>
<dbReference type="InterPro" id="IPR006785">
    <property type="entry name" value="Pex14_N"/>
</dbReference>
<dbReference type="InterPro" id="IPR025655">
    <property type="entry name" value="PEX14"/>
</dbReference>
<comment type="function">
    <text evidence="10">Component of the PEX13-PEX14 docking complex, a translocon channel that specifically mediates the import of peroxisomal cargo proteins bound to PEX5 receptor. The PEX13-PEX14 docking complex forms a large import pore which can be opened to a diameter of about 9 nm. Mechanistically, PEX5 receptor along with cargo proteins associates with the PEX14 subunit of the PEX13-PEX14 docking complex in the cytosol, leading to the insertion of the receptor into the organelle membrane with the concomitant translocation of the cargo into the peroxisome matrix.</text>
</comment>
<keyword evidence="3 10" id="KW-0653">Protein transport</keyword>
<evidence type="ECO:0000256" key="10">
    <source>
        <dbReference type="RuleBase" id="RU367032"/>
    </source>
</evidence>
<dbReference type="GO" id="GO:0005102">
    <property type="term" value="F:signaling receptor binding"/>
    <property type="evidence" value="ECO:0007669"/>
    <property type="project" value="TreeGrafter"/>
</dbReference>
<evidence type="ECO:0000256" key="8">
    <source>
        <dbReference type="ARBA" id="ARBA00029691"/>
    </source>
</evidence>
<evidence type="ECO:0000313" key="13">
    <source>
        <dbReference type="EMBL" id="KMP07780.1"/>
    </source>
</evidence>
<dbReference type="Gene3D" id="1.10.10.10">
    <property type="entry name" value="Winged helix-like DNA-binding domain superfamily/Winged helix DNA-binding domain"/>
    <property type="match status" value="1"/>
</dbReference>
<evidence type="ECO:0000256" key="7">
    <source>
        <dbReference type="ARBA" id="ARBA00029502"/>
    </source>
</evidence>
<keyword evidence="4" id="KW-0811">Translocation</keyword>
<organism evidence="13 14">
    <name type="scientific">Coccidioides immitis RMSCC 2394</name>
    <dbReference type="NCBI Taxonomy" id="404692"/>
    <lineage>
        <taxon>Eukaryota</taxon>
        <taxon>Fungi</taxon>
        <taxon>Dikarya</taxon>
        <taxon>Ascomycota</taxon>
        <taxon>Pezizomycotina</taxon>
        <taxon>Eurotiomycetes</taxon>
        <taxon>Eurotiomycetidae</taxon>
        <taxon>Onygenales</taxon>
        <taxon>Onygenaceae</taxon>
        <taxon>Coccidioides</taxon>
    </lineage>
</organism>
<evidence type="ECO:0000256" key="4">
    <source>
        <dbReference type="ARBA" id="ARBA00023010"/>
    </source>
</evidence>
<dbReference type="OrthoDB" id="5549158at2759"/>
<name>A0A0J6YJF4_COCIT</name>
<feature type="region of interest" description="Disordered" evidence="11">
    <location>
        <begin position="65"/>
        <end position="84"/>
    </location>
</feature>
<dbReference type="Proteomes" id="UP000054565">
    <property type="component" value="Unassembled WGS sequence"/>
</dbReference>
<dbReference type="PANTHER" id="PTHR23058:SF0">
    <property type="entry name" value="PEROXISOMAL MEMBRANE PROTEIN PEX14"/>
    <property type="match status" value="1"/>
</dbReference>
<accession>A0A0J6YJF4</accession>
<evidence type="ECO:0000256" key="2">
    <source>
        <dbReference type="ARBA" id="ARBA00022448"/>
    </source>
</evidence>
<evidence type="ECO:0000256" key="9">
    <source>
        <dbReference type="ARBA" id="ARBA00046271"/>
    </source>
</evidence>
<comment type="subcellular location">
    <subcellularLocation>
        <location evidence="9 10">Peroxisome membrane</location>
    </subcellularLocation>
</comment>
<keyword evidence="5 10" id="KW-0472">Membrane</keyword>
<evidence type="ECO:0000256" key="3">
    <source>
        <dbReference type="ARBA" id="ARBA00022927"/>
    </source>
</evidence>
<feature type="compositionally biased region" description="Polar residues" evidence="11">
    <location>
        <begin position="359"/>
        <end position="377"/>
    </location>
</feature>
<proteinExistence type="inferred from homology"/>
<feature type="region of interest" description="Disordered" evidence="11">
    <location>
        <begin position="275"/>
        <end position="377"/>
    </location>
</feature>
<protein>
    <recommendedName>
        <fullName evidence="7 10">Peroxisomal membrane protein PEX14</fullName>
    </recommendedName>
    <alternativeName>
        <fullName evidence="8 10">Peroxin-14</fullName>
    </alternativeName>
</protein>
<dbReference type="InterPro" id="IPR036388">
    <property type="entry name" value="WH-like_DNA-bd_sf"/>
</dbReference>
<evidence type="ECO:0000259" key="12">
    <source>
        <dbReference type="Pfam" id="PF04695"/>
    </source>
</evidence>
<dbReference type="EMBL" id="DS028097">
    <property type="protein sequence ID" value="KMP07780.1"/>
    <property type="molecule type" value="Genomic_DNA"/>
</dbReference>
<feature type="compositionally biased region" description="Polar residues" evidence="11">
    <location>
        <begin position="74"/>
        <end position="84"/>
    </location>
</feature>
<dbReference type="AlphaFoldDB" id="A0A0J6YJF4"/>
<dbReference type="STRING" id="404692.A0A0J6YJF4"/>
<sequence>MAREELISSAVCALPDYFSPYQRILTMFCLVLQDPSVSSAPLEKKIAFLQSKNLTKEEIDLAFSRAGEEKPPSSAGTNQTSGYVAQQPSVSRQAALNQGYAYGPAGQWQHLQPPPELPKRDWRDWFIMATVVGGVGYGLYVVAKRYITPLIAPPTPPQLQQDKESIDEQFSRAFALLDQLSSDTATLKATENARTERLDAALREVEDVVAELKSSSRRRDDETRRISEEVRSLKDGIPKAIEGSREGNEKRLRDLSAELKSLKILLGNRLAAGTSTTAAAPPAQSVPNQPEANSVPATSQAQTTSAASTPAQSTSATSTAPSEASKSPFAALGKPASIPAWQMAAASKSKPATTTSSTENPGESSSAGADVQPSSAP</sequence>
<evidence type="ECO:0000256" key="6">
    <source>
        <dbReference type="ARBA" id="ARBA00023140"/>
    </source>
</evidence>
<gene>
    <name evidence="13" type="ORF">CIRG_07461</name>
</gene>
<evidence type="ECO:0000256" key="1">
    <source>
        <dbReference type="ARBA" id="ARBA00005443"/>
    </source>
</evidence>
<evidence type="ECO:0000256" key="11">
    <source>
        <dbReference type="SAM" id="MobiDB-lite"/>
    </source>
</evidence>
<dbReference type="GO" id="GO:0005778">
    <property type="term" value="C:peroxisomal membrane"/>
    <property type="evidence" value="ECO:0007669"/>
    <property type="project" value="UniProtKB-SubCell"/>
</dbReference>
<evidence type="ECO:0000256" key="5">
    <source>
        <dbReference type="ARBA" id="ARBA00023136"/>
    </source>
</evidence>
<dbReference type="GO" id="GO:0016560">
    <property type="term" value="P:protein import into peroxisome matrix, docking"/>
    <property type="evidence" value="ECO:0007669"/>
    <property type="project" value="UniProtKB-UniRule"/>
</dbReference>
<dbReference type="PANTHER" id="PTHR23058">
    <property type="entry name" value="PEROXISOMAL MEMBRANE PROTEIN PEX14"/>
    <property type="match status" value="1"/>
</dbReference>
<comment type="similarity">
    <text evidence="1 10">Belongs to the peroxin-14 family.</text>
</comment>
<feature type="domain" description="Peroxisome membrane anchor protein Pex14p N-terminal" evidence="12">
    <location>
        <begin position="32"/>
        <end position="64"/>
    </location>
</feature>
<dbReference type="GO" id="GO:1990429">
    <property type="term" value="C:peroxisomal importomer complex"/>
    <property type="evidence" value="ECO:0007669"/>
    <property type="project" value="TreeGrafter"/>
</dbReference>
<evidence type="ECO:0000313" key="14">
    <source>
        <dbReference type="Proteomes" id="UP000054565"/>
    </source>
</evidence>
<keyword evidence="2 10" id="KW-0813">Transport</keyword>
<feature type="compositionally biased region" description="Low complexity" evidence="11">
    <location>
        <begin position="296"/>
        <end position="322"/>
    </location>
</feature>
<feature type="compositionally biased region" description="Low complexity" evidence="11">
    <location>
        <begin position="344"/>
        <end position="358"/>
    </location>
</feature>
<dbReference type="Pfam" id="PF04695">
    <property type="entry name" value="Pex14_N"/>
    <property type="match status" value="1"/>
</dbReference>
<keyword evidence="6 10" id="KW-0576">Peroxisome</keyword>